<reference evidence="2 3" key="1">
    <citation type="submission" date="2016-10" db="EMBL/GenBank/DDBJ databases">
        <authorList>
            <person name="de Groot N.N."/>
        </authorList>
    </citation>
    <scope>NUCLEOTIDE SEQUENCE [LARGE SCALE GENOMIC DNA]</scope>
    <source>
        <strain evidence="2 3">DSM 16957</strain>
    </source>
</reference>
<keyword evidence="1" id="KW-0732">Signal</keyword>
<dbReference type="AlphaFoldDB" id="A0A1G6YN80"/>
<dbReference type="RefSeq" id="WP_091244166.1">
    <property type="nucleotide sequence ID" value="NZ_FNAG01000010.1"/>
</dbReference>
<protein>
    <submittedName>
        <fullName evidence="2">Uncharacterized protein</fullName>
    </submittedName>
</protein>
<feature type="chain" id="PRO_5011763873" evidence="1">
    <location>
        <begin position="22"/>
        <end position="159"/>
    </location>
</feature>
<keyword evidence="3" id="KW-1185">Reference proteome</keyword>
<sequence>MNLRNSLAALALFAFAQVGQAMTLSKETTLADGRGGQMIAVTTGELGAAGANRSTEATFSNFQPRADGGRVDGNLRRDFSREGRDTESVLSGRLTLTPAAGATNSAPRVLEINGLTVVRDGEGPEFSGSVSIDGQAIPADRLPAAIRKLLRRLVGLSQL</sequence>
<evidence type="ECO:0000313" key="3">
    <source>
        <dbReference type="Proteomes" id="UP000199603"/>
    </source>
</evidence>
<name>A0A1G6YN80_9GAMM</name>
<dbReference type="STRING" id="265719.SAMN04488509_11096"/>
<proteinExistence type="predicted"/>
<gene>
    <name evidence="2" type="ORF">SAMN04488509_11096</name>
</gene>
<accession>A0A1G6YN80</accession>
<evidence type="ECO:0000313" key="2">
    <source>
        <dbReference type="EMBL" id="SDD91984.1"/>
    </source>
</evidence>
<dbReference type="EMBL" id="FNAG01000010">
    <property type="protein sequence ID" value="SDD91984.1"/>
    <property type="molecule type" value="Genomic_DNA"/>
</dbReference>
<organism evidence="2 3">
    <name type="scientific">Aquimonas voraii</name>
    <dbReference type="NCBI Taxonomy" id="265719"/>
    <lineage>
        <taxon>Bacteria</taxon>
        <taxon>Pseudomonadati</taxon>
        <taxon>Pseudomonadota</taxon>
        <taxon>Gammaproteobacteria</taxon>
        <taxon>Lysobacterales</taxon>
        <taxon>Lysobacteraceae</taxon>
        <taxon>Aquimonas</taxon>
    </lineage>
</organism>
<feature type="signal peptide" evidence="1">
    <location>
        <begin position="1"/>
        <end position="21"/>
    </location>
</feature>
<evidence type="ECO:0000256" key="1">
    <source>
        <dbReference type="SAM" id="SignalP"/>
    </source>
</evidence>
<dbReference type="Proteomes" id="UP000199603">
    <property type="component" value="Unassembled WGS sequence"/>
</dbReference>